<dbReference type="Pfam" id="PF01648">
    <property type="entry name" value="ACPS"/>
    <property type="match status" value="1"/>
</dbReference>
<dbReference type="GO" id="GO:0005829">
    <property type="term" value="C:cytosol"/>
    <property type="evidence" value="ECO:0007669"/>
    <property type="project" value="TreeGrafter"/>
</dbReference>
<gene>
    <name evidence="5" type="ORF">C8P67_101355</name>
</gene>
<dbReference type="Proteomes" id="UP000257136">
    <property type="component" value="Unassembled WGS sequence"/>
</dbReference>
<dbReference type="GO" id="GO:0019878">
    <property type="term" value="P:lysine biosynthetic process via aminoadipic acid"/>
    <property type="evidence" value="ECO:0007669"/>
    <property type="project" value="TreeGrafter"/>
</dbReference>
<dbReference type="GO" id="GO:0000287">
    <property type="term" value="F:magnesium ion binding"/>
    <property type="evidence" value="ECO:0007669"/>
    <property type="project" value="InterPro"/>
</dbReference>
<dbReference type="PANTHER" id="PTHR12215:SF10">
    <property type="entry name" value="L-AMINOADIPATE-SEMIALDEHYDE DEHYDROGENASE-PHOSPHOPANTETHEINYL TRANSFERASE"/>
    <property type="match status" value="1"/>
</dbReference>
<accession>A0A3E0EVY1</accession>
<feature type="domain" description="4'-phosphopantetheinyl transferase N-terminal" evidence="4">
    <location>
        <begin position="48"/>
        <end position="127"/>
    </location>
</feature>
<comment type="similarity">
    <text evidence="1">Belongs to the P-Pant transferase superfamily. Gsp/Sfp/HetI/AcpT family.</text>
</comment>
<dbReference type="EMBL" id="QUNI01000001">
    <property type="protein sequence ID" value="REH01871.1"/>
    <property type="molecule type" value="Genomic_DNA"/>
</dbReference>
<comment type="caution">
    <text evidence="5">The sequence shown here is derived from an EMBL/GenBank/DDBJ whole genome shotgun (WGS) entry which is preliminary data.</text>
</comment>
<evidence type="ECO:0000259" key="4">
    <source>
        <dbReference type="Pfam" id="PF22624"/>
    </source>
</evidence>
<dbReference type="InterPro" id="IPR055066">
    <property type="entry name" value="AASDHPPT_N"/>
</dbReference>
<evidence type="ECO:0000313" key="5">
    <source>
        <dbReference type="EMBL" id="REH01871.1"/>
    </source>
</evidence>
<reference evidence="5 6" key="1">
    <citation type="submission" date="2018-08" db="EMBL/GenBank/DDBJ databases">
        <title>Genomic Encyclopedia of Archaeal and Bacterial Type Strains, Phase II (KMG-II): from individual species to whole genera.</title>
        <authorList>
            <person name="Goeker M."/>
        </authorList>
    </citation>
    <scope>NUCLEOTIDE SEQUENCE [LARGE SCALE GENOMIC DNA]</scope>
    <source>
        <strain evidence="5 6">DSM 100880</strain>
    </source>
</reference>
<dbReference type="PANTHER" id="PTHR12215">
    <property type="entry name" value="PHOSPHOPANTETHEINE TRANSFERASE"/>
    <property type="match status" value="1"/>
</dbReference>
<keyword evidence="2 5" id="KW-0808">Transferase</keyword>
<evidence type="ECO:0000256" key="2">
    <source>
        <dbReference type="ARBA" id="ARBA00022679"/>
    </source>
</evidence>
<dbReference type="InterPro" id="IPR037143">
    <property type="entry name" value="4-PPantetheinyl_Trfase_dom_sf"/>
</dbReference>
<evidence type="ECO:0000256" key="1">
    <source>
        <dbReference type="ARBA" id="ARBA00010990"/>
    </source>
</evidence>
<evidence type="ECO:0000259" key="3">
    <source>
        <dbReference type="Pfam" id="PF01648"/>
    </source>
</evidence>
<sequence length="264" mass="30757">MQTAKLFISFSDLMEVKLNLDKECSLDNNDVIIYSIYLPNFMDLKADLVQFLNAKELIKAERFYKEIDQNRFIIYRSILKFILAAHTKLEVKNIDLDYHLNKKPYLASHPWLHFNISHSEDFAAIAVSYKKVGIDIEYMSGDFDFTNILPDIFDDNEIFEIKNAFNKKQAFYTSWTRKEAFVKALGKGIDEDFKYIPCLDGQHNIDSILLKNKEDWQMYSFALTEHYLGAVAFEGSSAVCKNLMHCSMPNTMKDLLEMTQMRNG</sequence>
<dbReference type="GO" id="GO:0008897">
    <property type="term" value="F:holo-[acyl-carrier-protein] synthase activity"/>
    <property type="evidence" value="ECO:0007669"/>
    <property type="project" value="InterPro"/>
</dbReference>
<feature type="domain" description="4'-phosphopantetheinyl transferase" evidence="3">
    <location>
        <begin position="132"/>
        <end position="228"/>
    </location>
</feature>
<name>A0A3E0EVY1_9FLAO</name>
<dbReference type="InterPro" id="IPR008278">
    <property type="entry name" value="4-PPantetheinyl_Trfase_dom"/>
</dbReference>
<dbReference type="SUPFAM" id="SSF56214">
    <property type="entry name" value="4'-phosphopantetheinyl transferase"/>
    <property type="match status" value="2"/>
</dbReference>
<dbReference type="Pfam" id="PF22624">
    <property type="entry name" value="AASDHPPT_N"/>
    <property type="match status" value="1"/>
</dbReference>
<dbReference type="AlphaFoldDB" id="A0A3E0EVY1"/>
<organism evidence="5 6">
    <name type="scientific">Flavobacterium aquicola</name>
    <dbReference type="NCBI Taxonomy" id="1682742"/>
    <lineage>
        <taxon>Bacteria</taxon>
        <taxon>Pseudomonadati</taxon>
        <taxon>Bacteroidota</taxon>
        <taxon>Flavobacteriia</taxon>
        <taxon>Flavobacteriales</taxon>
        <taxon>Flavobacteriaceae</taxon>
        <taxon>Flavobacterium</taxon>
    </lineage>
</organism>
<dbReference type="Gene3D" id="3.90.470.20">
    <property type="entry name" value="4'-phosphopantetheinyl transferase domain"/>
    <property type="match status" value="2"/>
</dbReference>
<proteinExistence type="inferred from homology"/>
<dbReference type="InterPro" id="IPR050559">
    <property type="entry name" value="P-Pant_transferase_sf"/>
</dbReference>
<protein>
    <submittedName>
        <fullName evidence="5">4'-phosphopantetheinyl transferase</fullName>
    </submittedName>
</protein>
<evidence type="ECO:0000313" key="6">
    <source>
        <dbReference type="Proteomes" id="UP000257136"/>
    </source>
</evidence>
<keyword evidence="6" id="KW-1185">Reference proteome</keyword>